<evidence type="ECO:0000256" key="5">
    <source>
        <dbReference type="SAM" id="MobiDB-lite"/>
    </source>
</evidence>
<dbReference type="EMBL" id="MFAV01000046">
    <property type="protein sequence ID" value="OGD85737.1"/>
    <property type="molecule type" value="Genomic_DNA"/>
</dbReference>
<proteinExistence type="inferred from homology"/>
<keyword evidence="3" id="KW-0687">Ribonucleoprotein</keyword>
<comment type="caution">
    <text evidence="6">The sequence shown here is derived from an EMBL/GenBank/DDBJ whole genome shotgun (WGS) entry which is preliminary data.</text>
</comment>
<dbReference type="SUPFAM" id="SSF52080">
    <property type="entry name" value="Ribosomal proteins L15p and L18e"/>
    <property type="match status" value="1"/>
</dbReference>
<dbReference type="Proteomes" id="UP000176628">
    <property type="component" value="Unassembled WGS sequence"/>
</dbReference>
<evidence type="ECO:0000256" key="1">
    <source>
        <dbReference type="ARBA" id="ARBA00007320"/>
    </source>
</evidence>
<evidence type="ECO:0000313" key="6">
    <source>
        <dbReference type="EMBL" id="OGD85737.1"/>
    </source>
</evidence>
<dbReference type="InterPro" id="IPR036227">
    <property type="entry name" value="Ribosomal_uL15/eL18_sf"/>
</dbReference>
<evidence type="ECO:0000256" key="3">
    <source>
        <dbReference type="ARBA" id="ARBA00023274"/>
    </source>
</evidence>
<dbReference type="GO" id="GO:0006412">
    <property type="term" value="P:translation"/>
    <property type="evidence" value="ECO:0007669"/>
    <property type="project" value="InterPro"/>
</dbReference>
<dbReference type="InterPro" id="IPR005749">
    <property type="entry name" value="Ribosomal_uL15_bac-type"/>
</dbReference>
<organism evidence="6 7">
    <name type="scientific">Candidatus Curtissbacteria bacterium RBG_16_39_7</name>
    <dbReference type="NCBI Taxonomy" id="1797707"/>
    <lineage>
        <taxon>Bacteria</taxon>
        <taxon>Candidatus Curtissiibacteriota</taxon>
    </lineage>
</organism>
<evidence type="ECO:0000256" key="4">
    <source>
        <dbReference type="ARBA" id="ARBA00035497"/>
    </source>
</evidence>
<reference evidence="6 7" key="1">
    <citation type="journal article" date="2016" name="Nat. Commun.">
        <title>Thousands of microbial genomes shed light on interconnected biogeochemical processes in an aquifer system.</title>
        <authorList>
            <person name="Anantharaman K."/>
            <person name="Brown C.T."/>
            <person name="Hug L.A."/>
            <person name="Sharon I."/>
            <person name="Castelle C.J."/>
            <person name="Probst A.J."/>
            <person name="Thomas B.C."/>
            <person name="Singh A."/>
            <person name="Wilkins M.J."/>
            <person name="Karaoz U."/>
            <person name="Brodie E.L."/>
            <person name="Williams K.H."/>
            <person name="Hubbard S.S."/>
            <person name="Banfield J.F."/>
        </authorList>
    </citation>
    <scope>NUCLEOTIDE SEQUENCE [LARGE SCALE GENOMIC DNA]</scope>
</reference>
<evidence type="ECO:0000313" key="7">
    <source>
        <dbReference type="Proteomes" id="UP000176628"/>
    </source>
</evidence>
<sequence length="105" mass="11670">MELSQLPKIVRKRKKRLGRGPGSGRGKTAGRGTKGQKARGRIRAGFEGGQTPLIKRLPLRRGKGNPKISKKPLVVNLKVLNLLPKDFLVDLENLVKEKIVEERQA</sequence>
<feature type="non-terminal residue" evidence="6">
    <location>
        <position position="105"/>
    </location>
</feature>
<feature type="compositionally biased region" description="Basic residues" evidence="5">
    <location>
        <begin position="9"/>
        <end position="18"/>
    </location>
</feature>
<dbReference type="GO" id="GO:0003735">
    <property type="term" value="F:structural constituent of ribosome"/>
    <property type="evidence" value="ECO:0007669"/>
    <property type="project" value="InterPro"/>
</dbReference>
<comment type="similarity">
    <text evidence="1">Belongs to the universal ribosomal protein uL15 family.</text>
</comment>
<protein>
    <recommendedName>
        <fullName evidence="4">50S ribosomal protein L15</fullName>
    </recommendedName>
</protein>
<gene>
    <name evidence="6" type="ORF">A2Z23_01545</name>
</gene>
<dbReference type="NCBIfam" id="TIGR01071">
    <property type="entry name" value="rplO_bact"/>
    <property type="match status" value="1"/>
</dbReference>
<feature type="compositionally biased region" description="Gly residues" evidence="5">
    <location>
        <begin position="19"/>
        <end position="33"/>
    </location>
</feature>
<evidence type="ECO:0000256" key="2">
    <source>
        <dbReference type="ARBA" id="ARBA00022980"/>
    </source>
</evidence>
<feature type="region of interest" description="Disordered" evidence="5">
    <location>
        <begin position="1"/>
        <end position="47"/>
    </location>
</feature>
<dbReference type="PANTHER" id="PTHR12934:SF11">
    <property type="entry name" value="LARGE RIBOSOMAL SUBUNIT PROTEIN UL15M"/>
    <property type="match status" value="1"/>
</dbReference>
<keyword evidence="2 6" id="KW-0689">Ribosomal protein</keyword>
<name>A0A1F5G1P1_9BACT</name>
<dbReference type="PANTHER" id="PTHR12934">
    <property type="entry name" value="50S RIBOSOMAL PROTEIN L15"/>
    <property type="match status" value="1"/>
</dbReference>
<dbReference type="GO" id="GO:0022625">
    <property type="term" value="C:cytosolic large ribosomal subunit"/>
    <property type="evidence" value="ECO:0007669"/>
    <property type="project" value="TreeGrafter"/>
</dbReference>
<accession>A0A1F5G1P1</accession>
<dbReference type="AlphaFoldDB" id="A0A1F5G1P1"/>